<evidence type="ECO:0000256" key="11">
    <source>
        <dbReference type="ARBA" id="ARBA00023056"/>
    </source>
</evidence>
<evidence type="ECO:0000256" key="6">
    <source>
        <dbReference type="ARBA" id="ARBA00022600"/>
    </source>
</evidence>
<evidence type="ECO:0000313" key="17">
    <source>
        <dbReference type="EMBL" id="MDA2804335.1"/>
    </source>
</evidence>
<keyword evidence="18" id="KW-1185">Reference proteome</keyword>
<evidence type="ECO:0000256" key="13">
    <source>
        <dbReference type="ARBA" id="ARBA00031251"/>
    </source>
</evidence>
<dbReference type="InterPro" id="IPR040999">
    <property type="entry name" value="Mak_N_cap"/>
</dbReference>
<name>A0ABT4TIU6_9ACTN</name>
<evidence type="ECO:0000256" key="12">
    <source>
        <dbReference type="ARBA" id="ARBA00023277"/>
    </source>
</evidence>
<keyword evidence="10" id="KW-0067">ATP-binding</keyword>
<evidence type="ECO:0000256" key="8">
    <source>
        <dbReference type="ARBA" id="ARBA00022741"/>
    </source>
</evidence>
<dbReference type="Pfam" id="PF01636">
    <property type="entry name" value="APH"/>
    <property type="match status" value="1"/>
</dbReference>
<feature type="domain" description="Aminoglycoside phosphotransferase" evidence="15">
    <location>
        <begin position="249"/>
        <end position="381"/>
    </location>
</feature>
<dbReference type="SUPFAM" id="SSF56112">
    <property type="entry name" value="Protein kinase-like (PK-like)"/>
    <property type="match status" value="1"/>
</dbReference>
<keyword evidence="12" id="KW-0119">Carbohydrate metabolism</keyword>
<sequence>MKEIEELLAAWLPRQRWFAGKAAPVEAVRIERDLPVGGGDPGAHGPGLRLLVVRVDQPRGTDRYLVVLGLAEPGRLRPGLEHCAIGRCRVRGARRTAYDALHDPELTGRLLHLIARGADRGPVRFRTRPGHAVRTGLRSLVLTGEQSNTSLVFGEDYVLKAFRRLWPGLNPDLELNGALEGSPYAAPPHGWIEADIEDGGRPVPTTVAMLQGYLRSATDGWVLAATSVRDLYAAPGTGPADAGGDFAAEAERLGAATAAVHRALARALPTDVLSPSCLRGLADAMARRLDEATGQVPELAPYAGVLRSAFDDFARAPDPLPVQRVHGDYHLGQVVRTDAGWVLLDFEGEPAVPVAERRRPSSPLRDVAGMLRSFDYAARHQLIGSAEEDLLAPAARAWADRNREAFCAGYAAGGGTDPDKHLTALRAFEYDKAVYEVLYEAHHRPTWLRVPLDSIAALAHA</sequence>
<evidence type="ECO:0000256" key="7">
    <source>
        <dbReference type="ARBA" id="ARBA00022679"/>
    </source>
</evidence>
<evidence type="ECO:0000259" key="16">
    <source>
        <dbReference type="Pfam" id="PF18085"/>
    </source>
</evidence>
<keyword evidence="11" id="KW-0320">Glycogen biosynthesis</keyword>
<evidence type="ECO:0000256" key="10">
    <source>
        <dbReference type="ARBA" id="ARBA00022840"/>
    </source>
</evidence>
<evidence type="ECO:0000256" key="5">
    <source>
        <dbReference type="ARBA" id="ARBA00013882"/>
    </source>
</evidence>
<evidence type="ECO:0000256" key="1">
    <source>
        <dbReference type="ARBA" id="ARBA00004964"/>
    </source>
</evidence>
<dbReference type="Proteomes" id="UP001165685">
    <property type="component" value="Unassembled WGS sequence"/>
</dbReference>
<evidence type="ECO:0000313" key="18">
    <source>
        <dbReference type="Proteomes" id="UP001165685"/>
    </source>
</evidence>
<evidence type="ECO:0000256" key="3">
    <source>
        <dbReference type="ARBA" id="ARBA00011245"/>
    </source>
</evidence>
<keyword evidence="8" id="KW-0547">Nucleotide-binding</keyword>
<keyword evidence="9" id="KW-0418">Kinase</keyword>
<protein>
    <recommendedName>
        <fullName evidence="5">Maltokinase</fullName>
        <ecNumber evidence="4">2.7.1.175</ecNumber>
    </recommendedName>
    <alternativeName>
        <fullName evidence="13">Maltose-1-phosphate synthase</fullName>
    </alternativeName>
</protein>
<dbReference type="EMBL" id="JAQFWP010000010">
    <property type="protein sequence ID" value="MDA2804335.1"/>
    <property type="molecule type" value="Genomic_DNA"/>
</dbReference>
<dbReference type="InterPro" id="IPR002575">
    <property type="entry name" value="Aminoglycoside_PTrfase"/>
</dbReference>
<feature type="domain" description="Maltokinase N-terminal cap" evidence="16">
    <location>
        <begin position="11"/>
        <end position="103"/>
    </location>
</feature>
<comment type="pathway">
    <text evidence="1">Glycan biosynthesis; glycogen biosynthesis.</text>
</comment>
<reference evidence="17" key="1">
    <citation type="submission" date="2023-01" db="EMBL/GenBank/DDBJ databases">
        <title>Draft genome sequence of Nocardiopsis sp. LSu2-4 isolated from halophytes.</title>
        <authorList>
            <person name="Duangmal K."/>
            <person name="Chantavorakit T."/>
        </authorList>
    </citation>
    <scope>NUCLEOTIDE SEQUENCE</scope>
    <source>
        <strain evidence="17">LSu2-4</strain>
    </source>
</reference>
<evidence type="ECO:0000256" key="9">
    <source>
        <dbReference type="ARBA" id="ARBA00022777"/>
    </source>
</evidence>
<dbReference type="Gene3D" id="3.90.1200.10">
    <property type="match status" value="1"/>
</dbReference>
<evidence type="ECO:0000259" key="15">
    <source>
        <dbReference type="Pfam" id="PF01636"/>
    </source>
</evidence>
<comment type="catalytic activity">
    <reaction evidence="14">
        <text>D-maltose + ATP = alpha-maltose 1-phosphate + ADP + H(+)</text>
        <dbReference type="Rhea" id="RHEA:31915"/>
        <dbReference type="ChEBI" id="CHEBI:15378"/>
        <dbReference type="ChEBI" id="CHEBI:17306"/>
        <dbReference type="ChEBI" id="CHEBI:30616"/>
        <dbReference type="ChEBI" id="CHEBI:63576"/>
        <dbReference type="ChEBI" id="CHEBI:456216"/>
        <dbReference type="EC" id="2.7.1.175"/>
    </reaction>
</comment>
<dbReference type="InterPro" id="IPR011009">
    <property type="entry name" value="Kinase-like_dom_sf"/>
</dbReference>
<proteinExistence type="inferred from homology"/>
<dbReference type="RefSeq" id="WP_270676871.1">
    <property type="nucleotide sequence ID" value="NZ_JAQFWP010000010.1"/>
</dbReference>
<comment type="similarity">
    <text evidence="2">Belongs to the aminoglycoside phosphotransferase family.</text>
</comment>
<dbReference type="EC" id="2.7.1.175" evidence="4"/>
<organism evidence="17 18">
    <name type="scientific">Nocardiopsis suaedae</name>
    <dbReference type="NCBI Taxonomy" id="3018444"/>
    <lineage>
        <taxon>Bacteria</taxon>
        <taxon>Bacillati</taxon>
        <taxon>Actinomycetota</taxon>
        <taxon>Actinomycetes</taxon>
        <taxon>Streptosporangiales</taxon>
        <taxon>Nocardiopsidaceae</taxon>
        <taxon>Nocardiopsis</taxon>
    </lineage>
</organism>
<evidence type="ECO:0000256" key="2">
    <source>
        <dbReference type="ARBA" id="ARBA00006219"/>
    </source>
</evidence>
<keyword evidence="7" id="KW-0808">Transferase</keyword>
<keyword evidence="6" id="KW-0321">Glycogen metabolism</keyword>
<evidence type="ECO:0000256" key="14">
    <source>
        <dbReference type="ARBA" id="ARBA00049067"/>
    </source>
</evidence>
<evidence type="ECO:0000256" key="4">
    <source>
        <dbReference type="ARBA" id="ARBA00011962"/>
    </source>
</evidence>
<gene>
    <name evidence="17" type="ORF">O4U47_07400</name>
</gene>
<dbReference type="Pfam" id="PF18085">
    <property type="entry name" value="Mak_N_cap"/>
    <property type="match status" value="1"/>
</dbReference>
<comment type="caution">
    <text evidence="17">The sequence shown here is derived from an EMBL/GenBank/DDBJ whole genome shotgun (WGS) entry which is preliminary data.</text>
</comment>
<comment type="subunit">
    <text evidence="3">Monomer.</text>
</comment>
<accession>A0ABT4TIU6</accession>